<dbReference type="Gramene" id="PNW78522">
    <property type="protein sequence ID" value="PNW78522"/>
    <property type="gene ID" value="CHLRE_09g393750v5"/>
</dbReference>
<evidence type="ECO:0000313" key="2">
    <source>
        <dbReference type="Proteomes" id="UP000006906"/>
    </source>
</evidence>
<name>A0A2K3DDA6_CHLRE</name>
<dbReference type="OrthoDB" id="551617at2759"/>
<gene>
    <name evidence="1" type="ORF">CHLRE_09g393750v5</name>
</gene>
<proteinExistence type="predicted"/>
<reference evidence="1 2" key="1">
    <citation type="journal article" date="2007" name="Science">
        <title>The Chlamydomonas genome reveals the evolution of key animal and plant functions.</title>
        <authorList>
            <person name="Merchant S.S."/>
            <person name="Prochnik S.E."/>
            <person name="Vallon O."/>
            <person name="Harris E.H."/>
            <person name="Karpowicz S.J."/>
            <person name="Witman G.B."/>
            <person name="Terry A."/>
            <person name="Salamov A."/>
            <person name="Fritz-Laylin L.K."/>
            <person name="Marechal-Drouard L."/>
            <person name="Marshall W.F."/>
            <person name="Qu L.H."/>
            <person name="Nelson D.R."/>
            <person name="Sanderfoot A.A."/>
            <person name="Spalding M.H."/>
            <person name="Kapitonov V.V."/>
            <person name="Ren Q."/>
            <person name="Ferris P."/>
            <person name="Lindquist E."/>
            <person name="Shapiro H."/>
            <person name="Lucas S.M."/>
            <person name="Grimwood J."/>
            <person name="Schmutz J."/>
            <person name="Cardol P."/>
            <person name="Cerutti H."/>
            <person name="Chanfreau G."/>
            <person name="Chen C.L."/>
            <person name="Cognat V."/>
            <person name="Croft M.T."/>
            <person name="Dent R."/>
            <person name="Dutcher S."/>
            <person name="Fernandez E."/>
            <person name="Fukuzawa H."/>
            <person name="Gonzalez-Ballester D."/>
            <person name="Gonzalez-Halphen D."/>
            <person name="Hallmann A."/>
            <person name="Hanikenne M."/>
            <person name="Hippler M."/>
            <person name="Inwood W."/>
            <person name="Jabbari K."/>
            <person name="Kalanon M."/>
            <person name="Kuras R."/>
            <person name="Lefebvre P.A."/>
            <person name="Lemaire S.D."/>
            <person name="Lobanov A.V."/>
            <person name="Lohr M."/>
            <person name="Manuell A."/>
            <person name="Meier I."/>
            <person name="Mets L."/>
            <person name="Mittag M."/>
            <person name="Mittelmeier T."/>
            <person name="Moroney J.V."/>
            <person name="Moseley J."/>
            <person name="Napoli C."/>
            <person name="Nedelcu A.M."/>
            <person name="Niyogi K."/>
            <person name="Novoselov S.V."/>
            <person name="Paulsen I.T."/>
            <person name="Pazour G."/>
            <person name="Purton S."/>
            <person name="Ral J.P."/>
            <person name="Riano-Pachon D.M."/>
            <person name="Riekhof W."/>
            <person name="Rymarquis L."/>
            <person name="Schroda M."/>
            <person name="Stern D."/>
            <person name="Umen J."/>
            <person name="Willows R."/>
            <person name="Wilson N."/>
            <person name="Zimmer S.L."/>
            <person name="Allmer J."/>
            <person name="Balk J."/>
            <person name="Bisova K."/>
            <person name="Chen C.J."/>
            <person name="Elias M."/>
            <person name="Gendler K."/>
            <person name="Hauser C."/>
            <person name="Lamb M.R."/>
            <person name="Ledford H."/>
            <person name="Long J.C."/>
            <person name="Minagawa J."/>
            <person name="Page M.D."/>
            <person name="Pan J."/>
            <person name="Pootakham W."/>
            <person name="Roje S."/>
            <person name="Rose A."/>
            <person name="Stahlberg E."/>
            <person name="Terauchi A.M."/>
            <person name="Yang P."/>
            <person name="Ball S."/>
            <person name="Bowler C."/>
            <person name="Dieckmann C.L."/>
            <person name="Gladyshev V.N."/>
            <person name="Green P."/>
            <person name="Jorgensen R."/>
            <person name="Mayfield S."/>
            <person name="Mueller-Roeber B."/>
            <person name="Rajamani S."/>
            <person name="Sayre R.T."/>
            <person name="Brokstein P."/>
            <person name="Dubchak I."/>
            <person name="Goodstein D."/>
            <person name="Hornick L."/>
            <person name="Huang Y.W."/>
            <person name="Jhaveri J."/>
            <person name="Luo Y."/>
            <person name="Martinez D."/>
            <person name="Ngau W.C."/>
            <person name="Otillar B."/>
            <person name="Poliakov A."/>
            <person name="Porter A."/>
            <person name="Szajkowski L."/>
            <person name="Werner G."/>
            <person name="Zhou K."/>
            <person name="Grigoriev I.V."/>
            <person name="Rokhsar D.S."/>
            <person name="Grossman A.R."/>
        </authorList>
    </citation>
    <scope>NUCLEOTIDE SEQUENCE [LARGE SCALE GENOMIC DNA]</scope>
    <source>
        <strain evidence="2">CC-503</strain>
    </source>
</reference>
<dbReference type="GeneID" id="5720122"/>
<keyword evidence="2" id="KW-1185">Reference proteome</keyword>
<dbReference type="Proteomes" id="UP000006906">
    <property type="component" value="Chromosome 9"/>
</dbReference>
<dbReference type="EMBL" id="CM008970">
    <property type="protein sequence ID" value="PNW78522.1"/>
    <property type="molecule type" value="Genomic_DNA"/>
</dbReference>
<sequence length="114" mass="11824">MSGNDRLAESKAAVSEAISSVIKSSLKLPELLTHEQGAQLTELASSLVAKEPLIRAACNTAQQQLPRAASDYASSLEAAARPVGRLLSAAGRLEAVLAAEEAAARQAEQEEAAQ</sequence>
<organism evidence="1 2">
    <name type="scientific">Chlamydomonas reinhardtii</name>
    <name type="common">Chlamydomonas smithii</name>
    <dbReference type="NCBI Taxonomy" id="3055"/>
    <lineage>
        <taxon>Eukaryota</taxon>
        <taxon>Viridiplantae</taxon>
        <taxon>Chlorophyta</taxon>
        <taxon>core chlorophytes</taxon>
        <taxon>Chlorophyceae</taxon>
        <taxon>CS clade</taxon>
        <taxon>Chlamydomonadales</taxon>
        <taxon>Chlamydomonadaceae</taxon>
        <taxon>Chlamydomonas</taxon>
    </lineage>
</organism>
<dbReference type="ExpressionAtlas" id="A0A2K3DDA6">
    <property type="expression patterns" value="baseline"/>
</dbReference>
<evidence type="ECO:0000313" key="1">
    <source>
        <dbReference type="EMBL" id="PNW78522.1"/>
    </source>
</evidence>
<dbReference type="RefSeq" id="XP_042920940.1">
    <property type="nucleotide sequence ID" value="XM_043065689.1"/>
</dbReference>
<accession>A0A2K3DDA6</accession>
<protein>
    <submittedName>
        <fullName evidence="1">Uncharacterized protein</fullName>
    </submittedName>
</protein>
<dbReference type="AlphaFoldDB" id="A0A2K3DDA6"/>